<dbReference type="EMBL" id="BAAANL010000001">
    <property type="protein sequence ID" value="GAA1849427.1"/>
    <property type="molecule type" value="Genomic_DNA"/>
</dbReference>
<keyword evidence="3" id="KW-1185">Reference proteome</keyword>
<protein>
    <submittedName>
        <fullName evidence="2">Uncharacterized protein</fullName>
    </submittedName>
</protein>
<comment type="caution">
    <text evidence="2">The sequence shown here is derived from an EMBL/GenBank/DDBJ whole genome shotgun (WGS) entry which is preliminary data.</text>
</comment>
<name>A0ABN2N6H5_9MICO</name>
<proteinExistence type="predicted"/>
<reference evidence="2 3" key="1">
    <citation type="journal article" date="2019" name="Int. J. Syst. Evol. Microbiol.">
        <title>The Global Catalogue of Microorganisms (GCM) 10K type strain sequencing project: providing services to taxonomists for standard genome sequencing and annotation.</title>
        <authorList>
            <consortium name="The Broad Institute Genomics Platform"/>
            <consortium name="The Broad Institute Genome Sequencing Center for Infectious Disease"/>
            <person name="Wu L."/>
            <person name="Ma J."/>
        </authorList>
    </citation>
    <scope>NUCLEOTIDE SEQUENCE [LARGE SCALE GENOMIC DNA]</scope>
    <source>
        <strain evidence="2 3">JCM 14326</strain>
    </source>
</reference>
<evidence type="ECO:0000256" key="1">
    <source>
        <dbReference type="SAM" id="MobiDB-lite"/>
    </source>
</evidence>
<feature type="region of interest" description="Disordered" evidence="1">
    <location>
        <begin position="1"/>
        <end position="34"/>
    </location>
</feature>
<dbReference type="RefSeq" id="WP_344098815.1">
    <property type="nucleotide sequence ID" value="NZ_BAAANL010000001.1"/>
</dbReference>
<dbReference type="Proteomes" id="UP001501094">
    <property type="component" value="Unassembled WGS sequence"/>
</dbReference>
<organism evidence="2 3">
    <name type="scientific">Myceligenerans crystallogenes</name>
    <dbReference type="NCBI Taxonomy" id="316335"/>
    <lineage>
        <taxon>Bacteria</taxon>
        <taxon>Bacillati</taxon>
        <taxon>Actinomycetota</taxon>
        <taxon>Actinomycetes</taxon>
        <taxon>Micrococcales</taxon>
        <taxon>Promicromonosporaceae</taxon>
        <taxon>Myceligenerans</taxon>
    </lineage>
</organism>
<evidence type="ECO:0000313" key="2">
    <source>
        <dbReference type="EMBL" id="GAA1849427.1"/>
    </source>
</evidence>
<sequence length="235" mass="26607">MTATATDLHAAGSHLEQGNQPRQPGDKGYRSPRQLAALATLGDPPVDPHRARALKKSDNPALHAEADAYWQSRRRLLGVEFVDALCRRAEPERLTPHEITFLERFLDLGHRVRWIVRDSASLRSTNDFFWGEEEPIACELKTTGTKLSTITDRIVDAVSKARGHNVTKENFLIDLGDRDLTPSVAERLTNFNRKRLELFENATHDERARYVGSAPYAIARLWIMSRGMLREIDLA</sequence>
<evidence type="ECO:0000313" key="3">
    <source>
        <dbReference type="Proteomes" id="UP001501094"/>
    </source>
</evidence>
<accession>A0ABN2N6H5</accession>
<gene>
    <name evidence="2" type="ORF">GCM10009751_02110</name>
</gene>